<evidence type="ECO:0000256" key="1">
    <source>
        <dbReference type="SAM" id="Phobius"/>
    </source>
</evidence>
<feature type="transmembrane region" description="Helical" evidence="1">
    <location>
        <begin position="6"/>
        <end position="24"/>
    </location>
</feature>
<dbReference type="InterPro" id="IPR036259">
    <property type="entry name" value="MFS_trans_sf"/>
</dbReference>
<feature type="transmembrane region" description="Helical" evidence="1">
    <location>
        <begin position="55"/>
        <end position="75"/>
    </location>
</feature>
<keyword evidence="1" id="KW-0472">Membrane</keyword>
<name>X1VQR6_9ZZZZ</name>
<evidence type="ECO:0008006" key="3">
    <source>
        <dbReference type="Google" id="ProtNLM"/>
    </source>
</evidence>
<accession>X1VQR6</accession>
<feature type="transmembrane region" description="Helical" evidence="1">
    <location>
        <begin position="31"/>
        <end position="49"/>
    </location>
</feature>
<organism evidence="2">
    <name type="scientific">marine sediment metagenome</name>
    <dbReference type="NCBI Taxonomy" id="412755"/>
    <lineage>
        <taxon>unclassified sequences</taxon>
        <taxon>metagenomes</taxon>
        <taxon>ecological metagenomes</taxon>
    </lineage>
</organism>
<reference evidence="2" key="1">
    <citation type="journal article" date="2014" name="Front. Microbiol.">
        <title>High frequency of phylogenetically diverse reductive dehalogenase-homologous genes in deep subseafloor sedimentary metagenomes.</title>
        <authorList>
            <person name="Kawai M."/>
            <person name="Futagami T."/>
            <person name="Toyoda A."/>
            <person name="Takaki Y."/>
            <person name="Nishi S."/>
            <person name="Hori S."/>
            <person name="Arai W."/>
            <person name="Tsubouchi T."/>
            <person name="Morono Y."/>
            <person name="Uchiyama I."/>
            <person name="Ito T."/>
            <person name="Fujiyama A."/>
            <person name="Inagaki F."/>
            <person name="Takami H."/>
        </authorList>
    </citation>
    <scope>NUCLEOTIDE SEQUENCE</scope>
    <source>
        <strain evidence="2">Expedition CK06-06</strain>
    </source>
</reference>
<dbReference type="Pfam" id="PF07690">
    <property type="entry name" value="MFS_1"/>
    <property type="match status" value="1"/>
</dbReference>
<dbReference type="GO" id="GO:0022857">
    <property type="term" value="F:transmembrane transporter activity"/>
    <property type="evidence" value="ECO:0007669"/>
    <property type="project" value="InterPro"/>
</dbReference>
<comment type="caution">
    <text evidence="2">The sequence shown here is derived from an EMBL/GenBank/DDBJ whole genome shotgun (WGS) entry which is preliminary data.</text>
</comment>
<dbReference type="InterPro" id="IPR011701">
    <property type="entry name" value="MFS"/>
</dbReference>
<keyword evidence="1" id="KW-1133">Transmembrane helix</keyword>
<dbReference type="SUPFAM" id="SSF103473">
    <property type="entry name" value="MFS general substrate transporter"/>
    <property type="match status" value="1"/>
</dbReference>
<dbReference type="Gene3D" id="1.20.1250.20">
    <property type="entry name" value="MFS general substrate transporter like domains"/>
    <property type="match status" value="1"/>
</dbReference>
<gene>
    <name evidence="2" type="ORF">S12H4_56764</name>
</gene>
<proteinExistence type="predicted"/>
<keyword evidence="1" id="KW-0812">Transmembrane</keyword>
<dbReference type="AlphaFoldDB" id="X1VQR6"/>
<feature type="non-terminal residue" evidence="2">
    <location>
        <position position="1"/>
    </location>
</feature>
<dbReference type="EMBL" id="BARW01036600">
    <property type="protein sequence ID" value="GAJ19126.1"/>
    <property type="molecule type" value="Genomic_DNA"/>
</dbReference>
<protein>
    <recommendedName>
        <fullName evidence="3">Major facilitator superfamily (MFS) profile domain-containing protein</fullName>
    </recommendedName>
</protein>
<sequence length="113" mass="12809">TLGIITSAGAIAYIFAPIIGQAITSKIGVRNAIILSSLFTPFLTGAQMIFFEPWYLITCRVLLGLTLGLVWPNFLNLLSKWQNNSNIEMGVKLNRTNFFLYLYYFKEVFFVIC</sequence>
<evidence type="ECO:0000313" key="2">
    <source>
        <dbReference type="EMBL" id="GAJ19126.1"/>
    </source>
</evidence>